<accession>V5TAF2</accession>
<dbReference type="RefSeq" id="WP_023893566.1">
    <property type="nucleotide sequence ID" value="NC_023026.1"/>
</dbReference>
<dbReference type="EMBL" id="KF640086">
    <property type="protein sequence ID" value="AHB60784.1"/>
    <property type="molecule type" value="Genomic_DNA"/>
</dbReference>
<geneLocation type="plasmid" evidence="1">
    <name>pFNPA10</name>
</geneLocation>
<keyword evidence="1" id="KW-0614">Plasmid</keyword>
<proteinExistence type="predicted"/>
<sequence>MQNLLISLIILLGPIQIFATEVNNIEKIPASEFKEALYEIEETKISLEEAKIQAENTCRQDSFGFNMDYPGFEAINNAMGSGNNIGCIRKQRIEEQIQRLDVRKQKLLLAMKLYQGN</sequence>
<reference evidence="1" key="1">
    <citation type="journal article" date="2014" name="Genome">
        <title>Comparative analyses of a putative Francisella conjugative element.</title>
        <authorList>
            <person name="Siddaramappa S."/>
            <person name="Challacombe J.F."/>
            <person name="Petersen J.M."/>
            <person name="Pillai S."/>
            <person name="Kuske C.R."/>
        </authorList>
    </citation>
    <scope>NUCLEOTIDE SEQUENCE</scope>
    <source>
        <strain evidence="1">PA10-7858</strain>
        <plasmid evidence="1">pFNPA10</plasmid>
    </source>
</reference>
<organism evidence="1">
    <name type="scientific">Francisella tularensis subsp. novicida PA10-7858</name>
    <dbReference type="NCBI Taxonomy" id="1386968"/>
    <lineage>
        <taxon>Bacteria</taxon>
        <taxon>Pseudomonadati</taxon>
        <taxon>Pseudomonadota</taxon>
        <taxon>Gammaproteobacteria</taxon>
        <taxon>Thiotrichales</taxon>
        <taxon>Francisellaceae</taxon>
        <taxon>Francisella</taxon>
    </lineage>
</organism>
<name>V5TAF2_FRANO</name>
<gene>
    <name evidence="1" type="ORF">N894_0016</name>
</gene>
<protein>
    <submittedName>
        <fullName evidence="1">Uncharacterized protein</fullName>
    </submittedName>
</protein>
<evidence type="ECO:0000313" key="1">
    <source>
        <dbReference type="EMBL" id="AHB60784.1"/>
    </source>
</evidence>
<dbReference type="AlphaFoldDB" id="V5TAF2"/>